<gene>
    <name evidence="2" type="ORF">HU752_015215</name>
</gene>
<feature type="transmembrane region" description="Helical" evidence="1">
    <location>
        <begin position="70"/>
        <end position="90"/>
    </location>
</feature>
<evidence type="ECO:0000256" key="1">
    <source>
        <dbReference type="SAM" id="Phobius"/>
    </source>
</evidence>
<evidence type="ECO:0000313" key="3">
    <source>
        <dbReference type="Proteomes" id="UP000634530"/>
    </source>
</evidence>
<keyword evidence="3" id="KW-1185">Reference proteome</keyword>
<keyword evidence="1" id="KW-0812">Transmembrane</keyword>
<feature type="transmembrane region" description="Helical" evidence="1">
    <location>
        <begin position="96"/>
        <end position="115"/>
    </location>
</feature>
<proteinExistence type="predicted"/>
<protein>
    <submittedName>
        <fullName evidence="2">Uncharacterized protein</fullName>
    </submittedName>
</protein>
<feature type="transmembrane region" description="Helical" evidence="1">
    <location>
        <begin position="16"/>
        <end position="36"/>
    </location>
</feature>
<dbReference type="RefSeq" id="WP_186677014.1">
    <property type="nucleotide sequence ID" value="NZ_CP077093.1"/>
</dbReference>
<accession>A0A9E6PQT3</accession>
<organism evidence="2 3">
    <name type="scientific">Pseudomonas vanderleydeniana</name>
    <dbReference type="NCBI Taxonomy" id="2745495"/>
    <lineage>
        <taxon>Bacteria</taxon>
        <taxon>Pseudomonadati</taxon>
        <taxon>Pseudomonadota</taxon>
        <taxon>Gammaproteobacteria</taxon>
        <taxon>Pseudomonadales</taxon>
        <taxon>Pseudomonadaceae</taxon>
        <taxon>Pseudomonas</taxon>
    </lineage>
</organism>
<name>A0A9E6PQT3_9PSED</name>
<dbReference type="EMBL" id="CP077093">
    <property type="protein sequence ID" value="QXI31194.1"/>
    <property type="molecule type" value="Genomic_DNA"/>
</dbReference>
<reference evidence="2 3" key="2">
    <citation type="journal article" date="2021" name="Microorganisms">
        <title>The Ever-Expanding Pseudomonas Genus: Description of 43 New Species and Partition of the Pseudomonas putida Group.</title>
        <authorList>
            <person name="Girard L."/>
            <person name="Lood C."/>
            <person name="Hofte M."/>
            <person name="Vandamme P."/>
            <person name="Rokni-Zadeh H."/>
            <person name="van Noort V."/>
            <person name="Lavigne R."/>
            <person name="De Mot R."/>
        </authorList>
    </citation>
    <scope>NUCLEOTIDE SEQUENCE [LARGE SCALE GENOMIC DNA]</scope>
    <source>
        <strain evidence="2 3">RW8P3</strain>
    </source>
</reference>
<dbReference type="Proteomes" id="UP000634530">
    <property type="component" value="Chromosome"/>
</dbReference>
<keyword evidence="1" id="KW-0472">Membrane</keyword>
<dbReference type="KEGG" id="pvw:HU752_015215"/>
<keyword evidence="1" id="KW-1133">Transmembrane helix</keyword>
<feature type="transmembrane region" description="Helical" evidence="1">
    <location>
        <begin position="42"/>
        <end position="63"/>
    </location>
</feature>
<reference evidence="2 3" key="1">
    <citation type="journal article" date="2020" name="Microorganisms">
        <title>Reliable Identification of Environmental Pseudomonas Isolates Using the rpoD Gene.</title>
        <authorList>
            <consortium name="The Broad Institute Genome Sequencing Platform"/>
            <person name="Girard L."/>
            <person name="Lood C."/>
            <person name="Rokni-Zadeh H."/>
            <person name="van Noort V."/>
            <person name="Lavigne R."/>
            <person name="De Mot R."/>
        </authorList>
    </citation>
    <scope>NUCLEOTIDE SEQUENCE [LARGE SCALE GENOMIC DNA]</scope>
    <source>
        <strain evidence="2 3">RW8P3</strain>
    </source>
</reference>
<dbReference type="AlphaFoldDB" id="A0A9E6PQT3"/>
<evidence type="ECO:0000313" key="2">
    <source>
        <dbReference type="EMBL" id="QXI31194.1"/>
    </source>
</evidence>
<sequence length="123" mass="14357">MRLFLSKTFGGLTRQYYIRQFLFSLLFLAIVIWGVTNSKTGLTLNSSLFILFSIVSCFLYPYARFVYESVVGYVMGNNVFFVNAIFMMVVKIFTMYLCWAFSIFIAPVGLLYLYFHHSRNARV</sequence>